<dbReference type="Pfam" id="PF20511">
    <property type="entry name" value="PMI_typeI_cat"/>
    <property type="match status" value="1"/>
</dbReference>
<name>A0A8J2YB91_9FLAO</name>
<feature type="binding site" evidence="3">
    <location>
        <position position="122"/>
    </location>
    <ligand>
        <name>Zn(2+)</name>
        <dbReference type="ChEBI" id="CHEBI:29105"/>
    </ligand>
</feature>
<feature type="domain" description="Phosphomannose isomerase type I catalytic" evidence="5">
    <location>
        <begin position="10"/>
        <end position="117"/>
    </location>
</feature>
<comment type="caution">
    <text evidence="6">The sequence shown here is derived from an EMBL/GenBank/DDBJ whole genome shotgun (WGS) entry which is preliminary data.</text>
</comment>
<dbReference type="SUPFAM" id="SSF51182">
    <property type="entry name" value="RmlC-like cupins"/>
    <property type="match status" value="1"/>
</dbReference>
<dbReference type="InterPro" id="IPR051804">
    <property type="entry name" value="Carb_Metab_Reg_Kinase/Isom"/>
</dbReference>
<feature type="active site" evidence="4">
    <location>
        <position position="200"/>
    </location>
</feature>
<dbReference type="AlphaFoldDB" id="A0A8J2YB91"/>
<dbReference type="PANTHER" id="PTHR42742">
    <property type="entry name" value="TRANSCRIPTIONAL REPRESSOR MPRA"/>
    <property type="match status" value="1"/>
</dbReference>
<dbReference type="EMBL" id="BMGK01000013">
    <property type="protein sequence ID" value="GGE00719.1"/>
    <property type="molecule type" value="Genomic_DNA"/>
</dbReference>
<dbReference type="RefSeq" id="WP_188443102.1">
    <property type="nucleotide sequence ID" value="NZ_BMGK01000013.1"/>
</dbReference>
<dbReference type="CDD" id="cd07010">
    <property type="entry name" value="cupin_PMI_type_I_N_bac"/>
    <property type="match status" value="1"/>
</dbReference>
<sequence>MKLPLYPIKFTPILKEKVWGGNKLKTILGKNTASVNIGESWELSGVDNDISIVQNGFLNGNSVNELIEKYKEEFLGKKVFETYGTQFPLLFKFIDAKEVLSVQLHPGDELAKKRHNSFGKTEMWYIIQADENAELILGFNQKIDKKTYLNAIQNKNIQLILHKEKIKQGDAFYISPGFVHAIGAGVLLAEIQQTSDVTYRIFDWNRPDVDGNMRELHLDLAIDAIDFNPLKNFRLNVAKEELIKNPYFSVNQVSTEQNAFRVLKAIDSFVVYMCVSGETEINCGGVSENLKMGETVLIPAAVEVVNFQNGSAKLLEIFVPVNN</sequence>
<dbReference type="Proteomes" id="UP000652231">
    <property type="component" value="Unassembled WGS sequence"/>
</dbReference>
<comment type="cofactor">
    <cofactor evidence="3">
        <name>Zn(2+)</name>
        <dbReference type="ChEBI" id="CHEBI:29105"/>
    </cofactor>
    <text evidence="3">Binds 1 zinc ion per subunit.</text>
</comment>
<feature type="binding site" evidence="3">
    <location>
        <position position="180"/>
    </location>
    <ligand>
        <name>Zn(2+)</name>
        <dbReference type="ChEBI" id="CHEBI:29105"/>
    </ligand>
</feature>
<gene>
    <name evidence="6" type="primary">manA</name>
    <name evidence="6" type="ORF">GCM10011312_25210</name>
</gene>
<proteinExistence type="predicted"/>
<evidence type="ECO:0000256" key="2">
    <source>
        <dbReference type="ARBA" id="ARBA00022833"/>
    </source>
</evidence>
<dbReference type="Gene3D" id="2.60.120.10">
    <property type="entry name" value="Jelly Rolls"/>
    <property type="match status" value="2"/>
</dbReference>
<feature type="binding site" evidence="3">
    <location>
        <position position="105"/>
    </location>
    <ligand>
        <name>Zn(2+)</name>
        <dbReference type="ChEBI" id="CHEBI:29105"/>
    </ligand>
</feature>
<reference evidence="6" key="2">
    <citation type="submission" date="2020-09" db="EMBL/GenBank/DDBJ databases">
        <authorList>
            <person name="Sun Q."/>
            <person name="Zhou Y."/>
        </authorList>
    </citation>
    <scope>NUCLEOTIDE SEQUENCE</scope>
    <source>
        <strain evidence="6">CGMCC 1.12924</strain>
    </source>
</reference>
<dbReference type="PIRSF" id="PIRSF036894">
    <property type="entry name" value="PMI_Firm_short"/>
    <property type="match status" value="1"/>
</dbReference>
<dbReference type="InterPro" id="IPR011051">
    <property type="entry name" value="RmlC_Cupin_sf"/>
</dbReference>
<evidence type="ECO:0000313" key="6">
    <source>
        <dbReference type="EMBL" id="GGE00719.1"/>
    </source>
</evidence>
<dbReference type="InterPro" id="IPR046457">
    <property type="entry name" value="PMI_typeI_cat"/>
</dbReference>
<keyword evidence="2 3" id="KW-0862">Zinc</keyword>
<dbReference type="PANTHER" id="PTHR42742:SF3">
    <property type="entry name" value="FRUCTOKINASE"/>
    <property type="match status" value="1"/>
</dbReference>
<dbReference type="GO" id="GO:0008270">
    <property type="term" value="F:zinc ion binding"/>
    <property type="evidence" value="ECO:0007669"/>
    <property type="project" value="InterPro"/>
</dbReference>
<dbReference type="InterPro" id="IPR014628">
    <property type="entry name" value="Man6P_isomerase_Firm_short"/>
</dbReference>
<dbReference type="InterPro" id="IPR014710">
    <property type="entry name" value="RmlC-like_jellyroll"/>
</dbReference>
<dbReference type="GO" id="GO:0005975">
    <property type="term" value="P:carbohydrate metabolic process"/>
    <property type="evidence" value="ECO:0007669"/>
    <property type="project" value="InterPro"/>
</dbReference>
<dbReference type="GO" id="GO:0004476">
    <property type="term" value="F:mannose-6-phosphate isomerase activity"/>
    <property type="evidence" value="ECO:0007669"/>
    <property type="project" value="InterPro"/>
</dbReference>
<organism evidence="6 7">
    <name type="scientific">Planktosalinus lacus</name>
    <dbReference type="NCBI Taxonomy" id="1526573"/>
    <lineage>
        <taxon>Bacteria</taxon>
        <taxon>Pseudomonadati</taxon>
        <taxon>Bacteroidota</taxon>
        <taxon>Flavobacteriia</taxon>
        <taxon>Flavobacteriales</taxon>
        <taxon>Flavobacteriaceae</taxon>
        <taxon>Planktosalinus</taxon>
    </lineage>
</organism>
<evidence type="ECO:0000313" key="7">
    <source>
        <dbReference type="Proteomes" id="UP000652231"/>
    </source>
</evidence>
<protein>
    <submittedName>
        <fullName evidence="6">Mannose-6-phosphate isomerase</fullName>
    </submittedName>
</protein>
<evidence type="ECO:0000256" key="1">
    <source>
        <dbReference type="ARBA" id="ARBA00022723"/>
    </source>
</evidence>
<keyword evidence="7" id="KW-1185">Reference proteome</keyword>
<accession>A0A8J2YB91</accession>
<keyword evidence="6" id="KW-0413">Isomerase</keyword>
<reference evidence="6" key="1">
    <citation type="journal article" date="2014" name="Int. J. Syst. Evol. Microbiol.">
        <title>Complete genome sequence of Corynebacterium casei LMG S-19264T (=DSM 44701T), isolated from a smear-ripened cheese.</title>
        <authorList>
            <consortium name="US DOE Joint Genome Institute (JGI-PGF)"/>
            <person name="Walter F."/>
            <person name="Albersmeier A."/>
            <person name="Kalinowski J."/>
            <person name="Ruckert C."/>
        </authorList>
    </citation>
    <scope>NUCLEOTIDE SEQUENCE</scope>
    <source>
        <strain evidence="6">CGMCC 1.12924</strain>
    </source>
</reference>
<keyword evidence="1 3" id="KW-0479">Metal-binding</keyword>
<evidence type="ECO:0000256" key="4">
    <source>
        <dbReference type="PIRSR" id="PIRSR036894-2"/>
    </source>
</evidence>
<evidence type="ECO:0000256" key="3">
    <source>
        <dbReference type="PIRSR" id="PIRSR036894-1"/>
    </source>
</evidence>
<evidence type="ECO:0000259" key="5">
    <source>
        <dbReference type="Pfam" id="PF20511"/>
    </source>
</evidence>